<proteinExistence type="predicted"/>
<feature type="transmembrane region" description="Helical" evidence="9">
    <location>
        <begin position="461"/>
        <end position="479"/>
    </location>
</feature>
<dbReference type="FunFam" id="1.20.1250.20:FF:000023">
    <property type="entry name" value="Solute carrier family 22 member 6"/>
    <property type="match status" value="1"/>
</dbReference>
<comment type="caution">
    <text evidence="11">The sequence shown here is derived from an EMBL/GenBank/DDBJ whole genome shotgun (WGS) entry which is preliminary data.</text>
</comment>
<keyword evidence="1 9" id="KW-0812">Transmembrane</keyword>
<comment type="subcellular location">
    <subcellularLocation>
        <location evidence="4">Basal cell membrane</location>
        <topology evidence="4">Multi-pass membrane protein</topology>
    </subcellularLocation>
</comment>
<dbReference type="InterPro" id="IPR011701">
    <property type="entry name" value="MFS"/>
</dbReference>
<feature type="transmembrane region" description="Helical" evidence="9">
    <location>
        <begin position="169"/>
        <end position="187"/>
    </location>
</feature>
<feature type="transmembrane region" description="Helical" evidence="9">
    <location>
        <begin position="485"/>
        <end position="508"/>
    </location>
</feature>
<dbReference type="InterPro" id="IPR036259">
    <property type="entry name" value="MFS_trans_sf"/>
</dbReference>
<protein>
    <recommendedName>
        <fullName evidence="5">Solute carrier family 22 member 6</fullName>
    </recommendedName>
    <alternativeName>
        <fullName evidence="7">Organic anion transporter 1</fullName>
    </alternativeName>
    <alternativeName>
        <fullName evidence="6">Renal organic anion transporter 1</fullName>
    </alternativeName>
</protein>
<feature type="transmembrane region" description="Helical" evidence="9">
    <location>
        <begin position="372"/>
        <end position="391"/>
    </location>
</feature>
<evidence type="ECO:0000256" key="4">
    <source>
        <dbReference type="ARBA" id="ARBA00034696"/>
    </source>
</evidence>
<dbReference type="PANTHER" id="PTHR24064">
    <property type="entry name" value="SOLUTE CARRIER FAMILY 22 MEMBER"/>
    <property type="match status" value="1"/>
</dbReference>
<evidence type="ECO:0000256" key="6">
    <source>
        <dbReference type="ARBA" id="ARBA00041768"/>
    </source>
</evidence>
<dbReference type="SUPFAM" id="SSF103473">
    <property type="entry name" value="MFS general substrate transporter"/>
    <property type="match status" value="1"/>
</dbReference>
<evidence type="ECO:0000313" key="11">
    <source>
        <dbReference type="EMBL" id="KAL2096627.1"/>
    </source>
</evidence>
<feature type="transmembrane region" description="Helical" evidence="9">
    <location>
        <begin position="141"/>
        <end position="160"/>
    </location>
</feature>
<dbReference type="Pfam" id="PF07690">
    <property type="entry name" value="MFS_1"/>
    <property type="match status" value="1"/>
</dbReference>
<feature type="transmembrane region" description="Helical" evidence="9">
    <location>
        <begin position="429"/>
        <end position="449"/>
    </location>
</feature>
<organism evidence="11 12">
    <name type="scientific">Coilia grayii</name>
    <name type="common">Gray's grenadier anchovy</name>
    <dbReference type="NCBI Taxonomy" id="363190"/>
    <lineage>
        <taxon>Eukaryota</taxon>
        <taxon>Metazoa</taxon>
        <taxon>Chordata</taxon>
        <taxon>Craniata</taxon>
        <taxon>Vertebrata</taxon>
        <taxon>Euteleostomi</taxon>
        <taxon>Actinopterygii</taxon>
        <taxon>Neopterygii</taxon>
        <taxon>Teleostei</taxon>
        <taxon>Clupei</taxon>
        <taxon>Clupeiformes</taxon>
        <taxon>Clupeoidei</taxon>
        <taxon>Engraulidae</taxon>
        <taxon>Coilinae</taxon>
        <taxon>Coilia</taxon>
    </lineage>
</organism>
<dbReference type="Proteomes" id="UP001591681">
    <property type="component" value="Unassembled WGS sequence"/>
</dbReference>
<evidence type="ECO:0000256" key="1">
    <source>
        <dbReference type="ARBA" id="ARBA00022692"/>
    </source>
</evidence>
<keyword evidence="2 9" id="KW-1133">Transmembrane helix</keyword>
<dbReference type="PROSITE" id="PS50850">
    <property type="entry name" value="MFS"/>
    <property type="match status" value="1"/>
</dbReference>
<evidence type="ECO:0000256" key="8">
    <source>
        <dbReference type="SAM" id="MobiDB-lite"/>
    </source>
</evidence>
<evidence type="ECO:0000256" key="3">
    <source>
        <dbReference type="ARBA" id="ARBA00023136"/>
    </source>
</evidence>
<feature type="transmembrane region" description="Helical" evidence="9">
    <location>
        <begin position="342"/>
        <end position="360"/>
    </location>
</feature>
<feature type="transmembrane region" description="Helical" evidence="9">
    <location>
        <begin position="199"/>
        <end position="219"/>
    </location>
</feature>
<gene>
    <name evidence="11" type="ORF">ACEWY4_008775</name>
</gene>
<keyword evidence="3 9" id="KW-0472">Membrane</keyword>
<evidence type="ECO:0000256" key="7">
    <source>
        <dbReference type="ARBA" id="ARBA00042362"/>
    </source>
</evidence>
<dbReference type="AlphaFoldDB" id="A0ABD1KBT8"/>
<sequence length="546" mass="60872">MKFENLLVEVGGFGRHQAMVVLLLVIPRLTIPFNFLLNNFVAAVPSHHCDISAVEVEWGAENLTQEQRLTVSIPRQENGELSSCEMFREPQFHLLGDFFSNTTDLPTMKCQNGWVYDNSSFPSTLATELNLVCDQKAMNKATATIFFIGVLVGAAFFGGLSDRYGRKRMLLAAYLLAIPFGIASAFARDFVTFAVMRFFTGLGITGISIISIVLCVEWVDIEHRTLVGVLISLDWTTGTVLLPAIAYLVGEWRYLIITITSPLLLATITWWWLPESARWLIANGKLEEAHYHLTRCARANKREQVMMDMKPQVLSKVIVSEGSGNRKYTFLDLVRTPKLRRMAMLTGTVWFSVAFTYYGISLNIKGFGLNIYLTQLIYGVIELPAKILAYVSLDKIGRRHSMVSTFLATGACLAVNIFLPFRLKMARTVIAVLGKGLSEASFTCLFLYTTELYPTVLRQNGLGFSSFMARIGVSLAPLMGLLEDVWAPLPGLLCCGVAITAGLLSLLLPETRNVRLPETIEDVEQTRRRSVSSSENWKETESAPIK</sequence>
<keyword evidence="12" id="KW-1185">Reference proteome</keyword>
<evidence type="ECO:0000259" key="10">
    <source>
        <dbReference type="PROSITE" id="PS50850"/>
    </source>
</evidence>
<feature type="transmembrane region" description="Helical" evidence="9">
    <location>
        <begin position="403"/>
        <end position="423"/>
    </location>
</feature>
<feature type="domain" description="Major facilitator superfamily (MFS) profile" evidence="10">
    <location>
        <begin position="90"/>
        <end position="513"/>
    </location>
</feature>
<dbReference type="GO" id="GO:0009925">
    <property type="term" value="C:basal plasma membrane"/>
    <property type="evidence" value="ECO:0007669"/>
    <property type="project" value="UniProtKB-SubCell"/>
</dbReference>
<feature type="compositionally biased region" description="Basic and acidic residues" evidence="8">
    <location>
        <begin position="536"/>
        <end position="546"/>
    </location>
</feature>
<dbReference type="EMBL" id="JBHFQA010000007">
    <property type="protein sequence ID" value="KAL2096627.1"/>
    <property type="molecule type" value="Genomic_DNA"/>
</dbReference>
<dbReference type="InterPro" id="IPR020846">
    <property type="entry name" value="MFS_dom"/>
</dbReference>
<feature type="transmembrane region" description="Helical" evidence="9">
    <location>
        <begin position="254"/>
        <end position="273"/>
    </location>
</feature>
<evidence type="ECO:0000256" key="9">
    <source>
        <dbReference type="SAM" id="Phobius"/>
    </source>
</evidence>
<evidence type="ECO:0000256" key="2">
    <source>
        <dbReference type="ARBA" id="ARBA00022989"/>
    </source>
</evidence>
<evidence type="ECO:0000313" key="12">
    <source>
        <dbReference type="Proteomes" id="UP001591681"/>
    </source>
</evidence>
<evidence type="ECO:0000256" key="5">
    <source>
        <dbReference type="ARBA" id="ARBA00039897"/>
    </source>
</evidence>
<feature type="transmembrane region" description="Helical" evidence="9">
    <location>
        <begin position="226"/>
        <end position="248"/>
    </location>
</feature>
<name>A0ABD1KBT8_9TELE</name>
<feature type="region of interest" description="Disordered" evidence="8">
    <location>
        <begin position="525"/>
        <end position="546"/>
    </location>
</feature>
<dbReference type="Gene3D" id="1.20.1250.20">
    <property type="entry name" value="MFS general substrate transporter like domains"/>
    <property type="match status" value="1"/>
</dbReference>
<accession>A0ABD1KBT8</accession>
<reference evidence="11 12" key="1">
    <citation type="submission" date="2024-09" db="EMBL/GenBank/DDBJ databases">
        <title>A chromosome-level genome assembly of Gray's grenadier anchovy, Coilia grayii.</title>
        <authorList>
            <person name="Fu Z."/>
        </authorList>
    </citation>
    <scope>NUCLEOTIDE SEQUENCE [LARGE SCALE GENOMIC DNA]</scope>
    <source>
        <strain evidence="11">G4</strain>
        <tissue evidence="11">Muscle</tissue>
    </source>
</reference>